<keyword evidence="2 5" id="KW-0812">Transmembrane</keyword>
<dbReference type="eggNOG" id="COG3339">
    <property type="taxonomic scope" value="Bacteria"/>
</dbReference>
<comment type="subcellular location">
    <subcellularLocation>
        <location evidence="1">Endomembrane system</location>
        <topology evidence="1">Multi-pass membrane protein</topology>
    </subcellularLocation>
</comment>
<dbReference type="AlphaFoldDB" id="Q3AFM7"/>
<evidence type="ECO:0000256" key="4">
    <source>
        <dbReference type="ARBA" id="ARBA00023136"/>
    </source>
</evidence>
<feature type="domain" description="DUF1232" evidence="6">
    <location>
        <begin position="77"/>
        <end position="111"/>
    </location>
</feature>
<keyword evidence="4 5" id="KW-0472">Membrane</keyword>
<protein>
    <submittedName>
        <fullName evidence="7">Conserved domain protein</fullName>
    </submittedName>
</protein>
<feature type="transmembrane region" description="Helical" evidence="5">
    <location>
        <begin position="79"/>
        <end position="105"/>
    </location>
</feature>
<reference evidence="7 8" key="1">
    <citation type="journal article" date="2005" name="PLoS Genet.">
        <title>Life in hot carbon monoxide: the complete genome sequence of Carboxydothermus hydrogenoformans Z-2901.</title>
        <authorList>
            <person name="Wu M."/>
            <person name="Ren Q."/>
            <person name="Durkin A.S."/>
            <person name="Daugherty S.C."/>
            <person name="Brinkac L.M."/>
            <person name="Dodson R.J."/>
            <person name="Madupu R."/>
            <person name="Sullivan S.A."/>
            <person name="Kolonay J.F."/>
            <person name="Haft D.H."/>
            <person name="Nelson W.C."/>
            <person name="Tallon L.J."/>
            <person name="Jones K.M."/>
            <person name="Ulrich L.E."/>
            <person name="Gonzalez J.M."/>
            <person name="Zhulin I.B."/>
            <person name="Robb F.T."/>
            <person name="Eisen J.A."/>
        </authorList>
    </citation>
    <scope>NUCLEOTIDE SEQUENCE [LARGE SCALE GENOMIC DNA]</scope>
    <source>
        <strain evidence="8">ATCC BAA-161 / DSM 6008 / Z-2901</strain>
    </source>
</reference>
<evidence type="ECO:0000256" key="5">
    <source>
        <dbReference type="SAM" id="Phobius"/>
    </source>
</evidence>
<gene>
    <name evidence="7" type="ordered locus">CHY_0185</name>
</gene>
<evidence type="ECO:0000256" key="3">
    <source>
        <dbReference type="ARBA" id="ARBA00022989"/>
    </source>
</evidence>
<accession>Q3AFM7</accession>
<evidence type="ECO:0000313" key="8">
    <source>
        <dbReference type="Proteomes" id="UP000002706"/>
    </source>
</evidence>
<proteinExistence type="predicted"/>
<evidence type="ECO:0000313" key="7">
    <source>
        <dbReference type="EMBL" id="ABB16218.1"/>
    </source>
</evidence>
<evidence type="ECO:0000256" key="1">
    <source>
        <dbReference type="ARBA" id="ARBA00004127"/>
    </source>
</evidence>
<name>Q3AFM7_CARHZ</name>
<dbReference type="EMBL" id="CP000141">
    <property type="protein sequence ID" value="ABB16218.1"/>
    <property type="molecule type" value="Genomic_DNA"/>
</dbReference>
<dbReference type="GO" id="GO:0012505">
    <property type="term" value="C:endomembrane system"/>
    <property type="evidence" value="ECO:0007669"/>
    <property type="project" value="UniProtKB-SubCell"/>
</dbReference>
<dbReference type="Pfam" id="PF06803">
    <property type="entry name" value="DUF1232"/>
    <property type="match status" value="1"/>
</dbReference>
<evidence type="ECO:0000256" key="2">
    <source>
        <dbReference type="ARBA" id="ARBA00022692"/>
    </source>
</evidence>
<dbReference type="HOGENOM" id="CLU_777764_0_0_9"/>
<evidence type="ECO:0000259" key="6">
    <source>
        <dbReference type="Pfam" id="PF06803"/>
    </source>
</evidence>
<organism evidence="7 8">
    <name type="scientific">Carboxydothermus hydrogenoformans (strain ATCC BAA-161 / DSM 6008 / Z-2901)</name>
    <dbReference type="NCBI Taxonomy" id="246194"/>
    <lineage>
        <taxon>Bacteria</taxon>
        <taxon>Bacillati</taxon>
        <taxon>Bacillota</taxon>
        <taxon>Clostridia</taxon>
        <taxon>Thermoanaerobacterales</taxon>
        <taxon>Thermoanaerobacteraceae</taxon>
        <taxon>Carboxydothermus</taxon>
    </lineage>
</organism>
<dbReference type="InterPro" id="IPR010652">
    <property type="entry name" value="DUF1232"/>
</dbReference>
<dbReference type="InParanoid" id="Q3AFM7"/>
<keyword evidence="8" id="KW-1185">Reference proteome</keyword>
<keyword evidence="3 5" id="KW-1133">Transmembrane helix</keyword>
<dbReference type="KEGG" id="chy:CHY_0185"/>
<dbReference type="STRING" id="246194.CHY_0185"/>
<dbReference type="Proteomes" id="UP000002706">
    <property type="component" value="Chromosome"/>
</dbReference>
<sequence length="356" mass="42081">MYNFSVGGGRMRDAWSFFNKIKNFSQEEWQRYQREVPLKLEEAAVKVETSELKLLILYLKYFWEMFFDESYRIEAKTKLIILAGILYFALPVDIISDFLPFLGFLDDAFVFRLIWEFIGEEVRRYASYKGYELPEVQLDIKTLLEKKFGVIRDLFKISPFLLALKLENKVEDLENLFYISREFFKHNRLANVLRGKLYFSESFLNGVIKELPRDLPVENLRVEVRGDELWFMGKIDQYNLDFRQKINMVNLTAEKDRILIEFDLKGMPQIEFKGAWGFLYRFFAPVAGFWGIRKFIKLNQHRFPGITLEGSKLKVDLSFYLKPDNLKVMALLKFAEKLPPLTAVPQNGLLVVKINE</sequence>